<evidence type="ECO:0000256" key="3">
    <source>
        <dbReference type="ARBA" id="ARBA00022801"/>
    </source>
</evidence>
<dbReference type="PANTHER" id="PTHR30417">
    <property type="entry name" value="N-ACETYLMURAMOYL-L-ALANINE AMIDASE AMID"/>
    <property type="match status" value="1"/>
</dbReference>
<accession>A0ABT8RV11</accession>
<name>A0ABT8RV11_9FLAO</name>
<reference evidence="7" key="1">
    <citation type="journal article" date="2014" name="Int. J. Syst. Evol. Microbiol.">
        <title>Complete genome of a new Firmicutes species belonging to the dominant human colonic microbiota ('Ruminococcus bicirculans') reveals two chromosomes and a selective capacity to utilize plant glucans.</title>
        <authorList>
            <consortium name="NISC Comparative Sequencing Program"/>
            <person name="Wegmann U."/>
            <person name="Louis P."/>
            <person name="Goesmann A."/>
            <person name="Henrissat B."/>
            <person name="Duncan S.H."/>
            <person name="Flint H.J."/>
        </authorList>
    </citation>
    <scope>NUCLEOTIDE SEQUENCE</scope>
    <source>
        <strain evidence="7">CECT 8869</strain>
    </source>
</reference>
<dbReference type="CDD" id="cd06583">
    <property type="entry name" value="PGRP"/>
    <property type="match status" value="1"/>
</dbReference>
<protein>
    <recommendedName>
        <fullName evidence="2">N-acetylmuramoyl-L-alanine amidase</fullName>
        <ecNumber evidence="2">3.5.1.28</ecNumber>
    </recommendedName>
</protein>
<dbReference type="PANTHER" id="PTHR30417:SF1">
    <property type="entry name" value="N-ACETYLMURAMOYL-L-ALANINE AMIDASE AMID"/>
    <property type="match status" value="1"/>
</dbReference>
<organism evidence="7 8">
    <name type="scientific">Maribacter confluentis</name>
    <dbReference type="NCBI Taxonomy" id="1656093"/>
    <lineage>
        <taxon>Bacteria</taxon>
        <taxon>Pseudomonadati</taxon>
        <taxon>Bacteroidota</taxon>
        <taxon>Flavobacteriia</taxon>
        <taxon>Flavobacteriales</taxon>
        <taxon>Flavobacteriaceae</taxon>
        <taxon>Maribacter</taxon>
    </lineage>
</organism>
<dbReference type="SMART" id="SM00644">
    <property type="entry name" value="Ami_2"/>
    <property type="match status" value="1"/>
</dbReference>
<keyword evidence="4" id="KW-0961">Cell wall biogenesis/degradation</keyword>
<evidence type="ECO:0000313" key="8">
    <source>
        <dbReference type="Proteomes" id="UP001168579"/>
    </source>
</evidence>
<reference evidence="7" key="2">
    <citation type="submission" date="2023-06" db="EMBL/GenBank/DDBJ databases">
        <authorList>
            <person name="Lucena T."/>
            <person name="Sun Q."/>
        </authorList>
    </citation>
    <scope>NUCLEOTIDE SEQUENCE</scope>
    <source>
        <strain evidence="7">CECT 8869</strain>
    </source>
</reference>
<dbReference type="SUPFAM" id="SSF55846">
    <property type="entry name" value="N-acetylmuramoyl-L-alanine amidase-like"/>
    <property type="match status" value="1"/>
</dbReference>
<comment type="caution">
    <text evidence="7">The sequence shown here is derived from an EMBL/GenBank/DDBJ whole genome shotgun (WGS) entry which is preliminary data.</text>
</comment>
<sequence>MKRVFILLALFLLFASCSTSKTILEHPITFKEQREQLTLNYLKDRYGLVQETPKIIPSMIVLHWTVIPTFKESFEAFDPETLPNWRPDIKDISGLNVSSQFMVDRDGTIYQLLPETTMARHVIGLNHCAIGIENVGGTNELPLTKAQLKANIWLVGYLKKKYDIDYLIGHYEYTRFENHPLWLEKDEGYRTIKTDPGEDFMKKVRRAVRDLDFKPLPAQ</sequence>
<keyword evidence="3" id="KW-0378">Hydrolase</keyword>
<evidence type="ECO:0000256" key="4">
    <source>
        <dbReference type="ARBA" id="ARBA00023316"/>
    </source>
</evidence>
<dbReference type="InterPro" id="IPR051206">
    <property type="entry name" value="NAMLAA_amidase_2"/>
</dbReference>
<feature type="domain" description="N-acetylmuramoyl-L-alanine amidase" evidence="6">
    <location>
        <begin position="46"/>
        <end position="181"/>
    </location>
</feature>
<keyword evidence="8" id="KW-1185">Reference proteome</keyword>
<dbReference type="EC" id="3.5.1.28" evidence="2"/>
<proteinExistence type="predicted"/>
<dbReference type="Pfam" id="PF01510">
    <property type="entry name" value="Amidase_2"/>
    <property type="match status" value="1"/>
</dbReference>
<evidence type="ECO:0000313" key="7">
    <source>
        <dbReference type="EMBL" id="MDO1514748.1"/>
    </source>
</evidence>
<evidence type="ECO:0000256" key="1">
    <source>
        <dbReference type="ARBA" id="ARBA00001561"/>
    </source>
</evidence>
<dbReference type="InterPro" id="IPR036505">
    <property type="entry name" value="Amidase/PGRP_sf"/>
</dbReference>
<evidence type="ECO:0000259" key="6">
    <source>
        <dbReference type="SMART" id="SM00644"/>
    </source>
</evidence>
<dbReference type="Proteomes" id="UP001168579">
    <property type="component" value="Unassembled WGS sequence"/>
</dbReference>
<dbReference type="EMBL" id="JAUKUC010000001">
    <property type="protein sequence ID" value="MDO1514748.1"/>
    <property type="molecule type" value="Genomic_DNA"/>
</dbReference>
<keyword evidence="5" id="KW-0732">Signal</keyword>
<dbReference type="PROSITE" id="PS51257">
    <property type="entry name" value="PROKAR_LIPOPROTEIN"/>
    <property type="match status" value="1"/>
</dbReference>
<gene>
    <name evidence="7" type="ORF">Q2T41_19000</name>
</gene>
<feature type="signal peptide" evidence="5">
    <location>
        <begin position="1"/>
        <end position="21"/>
    </location>
</feature>
<feature type="chain" id="PRO_5045487490" description="N-acetylmuramoyl-L-alanine amidase" evidence="5">
    <location>
        <begin position="22"/>
        <end position="219"/>
    </location>
</feature>
<dbReference type="Gene3D" id="3.40.80.10">
    <property type="entry name" value="Peptidoglycan recognition protein-like"/>
    <property type="match status" value="1"/>
</dbReference>
<comment type="catalytic activity">
    <reaction evidence="1">
        <text>Hydrolyzes the link between N-acetylmuramoyl residues and L-amino acid residues in certain cell-wall glycopeptides.</text>
        <dbReference type="EC" id="3.5.1.28"/>
    </reaction>
</comment>
<dbReference type="RefSeq" id="WP_304437369.1">
    <property type="nucleotide sequence ID" value="NZ_JAUKUC010000001.1"/>
</dbReference>
<dbReference type="InterPro" id="IPR002502">
    <property type="entry name" value="Amidase_domain"/>
</dbReference>
<evidence type="ECO:0000256" key="2">
    <source>
        <dbReference type="ARBA" id="ARBA00011901"/>
    </source>
</evidence>
<evidence type="ECO:0000256" key="5">
    <source>
        <dbReference type="SAM" id="SignalP"/>
    </source>
</evidence>